<dbReference type="InterPro" id="IPR015943">
    <property type="entry name" value="WD40/YVTN_repeat-like_dom_sf"/>
</dbReference>
<keyword evidence="4" id="KW-0732">Signal</keyword>
<evidence type="ECO:0000256" key="2">
    <source>
        <dbReference type="ARBA" id="ARBA00022737"/>
    </source>
</evidence>
<keyword evidence="1 3" id="KW-0853">WD repeat</keyword>
<keyword evidence="6" id="KW-1185">Reference proteome</keyword>
<dbReference type="PROSITE" id="PS00678">
    <property type="entry name" value="WD_REPEATS_1"/>
    <property type="match status" value="2"/>
</dbReference>
<evidence type="ECO:0000256" key="4">
    <source>
        <dbReference type="SAM" id="SignalP"/>
    </source>
</evidence>
<evidence type="ECO:0000313" key="5">
    <source>
        <dbReference type="EMBL" id="KAF6025095.1"/>
    </source>
</evidence>
<reference evidence="5" key="1">
    <citation type="submission" date="2020-06" db="EMBL/GenBank/DDBJ databases">
        <title>Draft genome of Bugula neritina, a colonial animal packing powerful symbionts and potential medicines.</title>
        <authorList>
            <person name="Rayko M."/>
        </authorList>
    </citation>
    <scope>NUCLEOTIDE SEQUENCE [LARGE SCALE GENOMIC DNA]</scope>
    <source>
        <strain evidence="5">Kwan_BN1</strain>
    </source>
</reference>
<evidence type="ECO:0000256" key="1">
    <source>
        <dbReference type="ARBA" id="ARBA00022574"/>
    </source>
</evidence>
<feature type="repeat" description="WD" evidence="3">
    <location>
        <begin position="1"/>
        <end position="42"/>
    </location>
</feature>
<dbReference type="PANTHER" id="PTHR19879:SF1">
    <property type="entry name" value="CANNONBALL-RELATED"/>
    <property type="match status" value="1"/>
</dbReference>
<dbReference type="InterPro" id="IPR001680">
    <property type="entry name" value="WD40_rpt"/>
</dbReference>
<dbReference type="GO" id="GO:0006367">
    <property type="term" value="P:transcription initiation at RNA polymerase II promoter"/>
    <property type="evidence" value="ECO:0007669"/>
    <property type="project" value="TreeGrafter"/>
</dbReference>
<dbReference type="Proteomes" id="UP000593567">
    <property type="component" value="Unassembled WGS sequence"/>
</dbReference>
<feature type="chain" id="PRO_5029886629" evidence="4">
    <location>
        <begin position="24"/>
        <end position="131"/>
    </location>
</feature>
<dbReference type="SUPFAM" id="SSF50978">
    <property type="entry name" value="WD40 repeat-like"/>
    <property type="match status" value="1"/>
</dbReference>
<dbReference type="PROSITE" id="PS50082">
    <property type="entry name" value="WD_REPEATS_2"/>
    <property type="match status" value="2"/>
</dbReference>
<dbReference type="InterPro" id="IPR019775">
    <property type="entry name" value="WD40_repeat_CS"/>
</dbReference>
<feature type="signal peptide" evidence="4">
    <location>
        <begin position="1"/>
        <end position="23"/>
    </location>
</feature>
<keyword evidence="2" id="KW-0677">Repeat</keyword>
<dbReference type="Pfam" id="PF00400">
    <property type="entry name" value="WD40"/>
    <property type="match status" value="2"/>
</dbReference>
<sequence>MAGHKGMILSLCFSTCGRYLASAGADNSIHIWDLSNGTLVAQLSEHSGPVISLAFSREGSVLASGGMDNQVCLWDMLPLNEERAPADTNTQQNLELVSIPCISKFRTKSTPVMCLHFSRRNLLLAAGTFRK</sequence>
<feature type="repeat" description="WD" evidence="3">
    <location>
        <begin position="43"/>
        <end position="76"/>
    </location>
</feature>
<name>A0A7J7JG73_BUGNE</name>
<gene>
    <name evidence="5" type="ORF">EB796_016574</name>
</gene>
<dbReference type="GO" id="GO:0016251">
    <property type="term" value="F:RNA polymerase II general transcription initiation factor activity"/>
    <property type="evidence" value="ECO:0007669"/>
    <property type="project" value="TreeGrafter"/>
</dbReference>
<dbReference type="OrthoDB" id="10261640at2759"/>
<dbReference type="PROSITE" id="PS50294">
    <property type="entry name" value="WD_REPEATS_REGION"/>
    <property type="match status" value="2"/>
</dbReference>
<dbReference type="Gene3D" id="2.130.10.10">
    <property type="entry name" value="YVTN repeat-like/Quinoprotein amine dehydrogenase"/>
    <property type="match status" value="1"/>
</dbReference>
<dbReference type="SMART" id="SM00320">
    <property type="entry name" value="WD40"/>
    <property type="match status" value="2"/>
</dbReference>
<dbReference type="GO" id="GO:0005669">
    <property type="term" value="C:transcription factor TFIID complex"/>
    <property type="evidence" value="ECO:0007669"/>
    <property type="project" value="TreeGrafter"/>
</dbReference>
<dbReference type="PANTHER" id="PTHR19879">
    <property type="entry name" value="TRANSCRIPTION INITIATION FACTOR TFIID"/>
    <property type="match status" value="1"/>
</dbReference>
<dbReference type="InterPro" id="IPR036322">
    <property type="entry name" value="WD40_repeat_dom_sf"/>
</dbReference>
<evidence type="ECO:0000313" key="6">
    <source>
        <dbReference type="Proteomes" id="UP000593567"/>
    </source>
</evidence>
<comment type="caution">
    <text evidence="5">The sequence shown here is derived from an EMBL/GenBank/DDBJ whole genome shotgun (WGS) entry which is preliminary data.</text>
</comment>
<protein>
    <submittedName>
        <fullName evidence="5">Uncharacterized protein</fullName>
    </submittedName>
</protein>
<dbReference type="EMBL" id="VXIV02002496">
    <property type="protein sequence ID" value="KAF6025095.1"/>
    <property type="molecule type" value="Genomic_DNA"/>
</dbReference>
<dbReference type="AlphaFoldDB" id="A0A7J7JG73"/>
<proteinExistence type="predicted"/>
<accession>A0A7J7JG73</accession>
<organism evidence="5 6">
    <name type="scientific">Bugula neritina</name>
    <name type="common">Brown bryozoan</name>
    <name type="synonym">Sertularia neritina</name>
    <dbReference type="NCBI Taxonomy" id="10212"/>
    <lineage>
        <taxon>Eukaryota</taxon>
        <taxon>Metazoa</taxon>
        <taxon>Spiralia</taxon>
        <taxon>Lophotrochozoa</taxon>
        <taxon>Bryozoa</taxon>
        <taxon>Gymnolaemata</taxon>
        <taxon>Cheilostomatida</taxon>
        <taxon>Flustrina</taxon>
        <taxon>Buguloidea</taxon>
        <taxon>Bugulidae</taxon>
        <taxon>Bugula</taxon>
    </lineage>
</organism>
<evidence type="ECO:0000256" key="3">
    <source>
        <dbReference type="PROSITE-ProRule" id="PRU00221"/>
    </source>
</evidence>